<dbReference type="PANTHER" id="PTHR43418:SF4">
    <property type="entry name" value="MULTIFUNCTIONAL TRYPTOPHAN BIOSYNTHESIS PROTEIN"/>
    <property type="match status" value="1"/>
</dbReference>
<organism evidence="3 4">
    <name type="scientific">Avrilella dinanensis</name>
    <dbReference type="NCBI Taxonomy" id="2008672"/>
    <lineage>
        <taxon>Bacteria</taxon>
        <taxon>Pseudomonadati</taxon>
        <taxon>Bacteroidota</taxon>
        <taxon>Flavobacteriia</taxon>
        <taxon>Flavobacteriales</taxon>
        <taxon>Flavobacteriaceae</taxon>
        <taxon>Avrilella</taxon>
    </lineage>
</organism>
<dbReference type="GO" id="GO:0004049">
    <property type="term" value="F:anthranilate synthase activity"/>
    <property type="evidence" value="ECO:0007669"/>
    <property type="project" value="TreeGrafter"/>
</dbReference>
<dbReference type="PRINTS" id="PR00099">
    <property type="entry name" value="CPSGATASE"/>
</dbReference>
<dbReference type="CDD" id="cd01743">
    <property type="entry name" value="GATase1_Anthranilate_Synthase"/>
    <property type="match status" value="1"/>
</dbReference>
<proteinExistence type="predicted"/>
<dbReference type="AlphaFoldDB" id="A0A2M9R5T2"/>
<feature type="domain" description="Glutamine amidotransferase" evidence="2">
    <location>
        <begin position="7"/>
        <end position="190"/>
    </location>
</feature>
<name>A0A2M9R5T2_9FLAO</name>
<dbReference type="GO" id="GO:0005829">
    <property type="term" value="C:cytosol"/>
    <property type="evidence" value="ECO:0007669"/>
    <property type="project" value="TreeGrafter"/>
</dbReference>
<dbReference type="GO" id="GO:0000162">
    <property type="term" value="P:L-tryptophan biosynthetic process"/>
    <property type="evidence" value="ECO:0007669"/>
    <property type="project" value="TreeGrafter"/>
</dbReference>
<dbReference type="EMBL" id="NIPO01000001">
    <property type="protein sequence ID" value="PJR04219.1"/>
    <property type="molecule type" value="Genomic_DNA"/>
</dbReference>
<dbReference type="InterPro" id="IPR050472">
    <property type="entry name" value="Anth_synth/Amidotransfase"/>
</dbReference>
<sequence>MKRKICVIDNYDSFVYNLVHIIEGLDTSEIVVYKNDEIDFEELRHCDKILLSPGPGVPRESGQLMEVIHQFHQTHAILGVCLGHQAIGEYFGWKLTQLDRPLHGIPTMISVTADNLLFHQIPKKFQIGHYHSWIITPPKDITNNALEITAVDEHHHVMAVRHNHLPVYGVQFHPESIMTEFGREILANWVNS</sequence>
<dbReference type="InterPro" id="IPR006221">
    <property type="entry name" value="TrpG/PapA_dom"/>
</dbReference>
<dbReference type="Proteomes" id="UP000231960">
    <property type="component" value="Unassembled WGS sequence"/>
</dbReference>
<dbReference type="PRINTS" id="PR00096">
    <property type="entry name" value="GATASE"/>
</dbReference>
<dbReference type="Pfam" id="PF00117">
    <property type="entry name" value="GATase"/>
    <property type="match status" value="1"/>
</dbReference>
<dbReference type="FunFam" id="3.40.50.880:FF:000003">
    <property type="entry name" value="Anthranilate synthase component II"/>
    <property type="match status" value="1"/>
</dbReference>
<gene>
    <name evidence="3" type="ORF">CDL10_06525</name>
</gene>
<dbReference type="Gene3D" id="3.40.50.880">
    <property type="match status" value="1"/>
</dbReference>
<comment type="caution">
    <text evidence="3">The sequence shown here is derived from an EMBL/GenBank/DDBJ whole genome shotgun (WGS) entry which is preliminary data.</text>
</comment>
<evidence type="ECO:0000313" key="4">
    <source>
        <dbReference type="Proteomes" id="UP000231960"/>
    </source>
</evidence>
<keyword evidence="1" id="KW-0315">Glutamine amidotransferase</keyword>
<dbReference type="PANTHER" id="PTHR43418">
    <property type="entry name" value="MULTIFUNCTIONAL TRYPTOPHAN BIOSYNTHESIS PROTEIN-RELATED"/>
    <property type="match status" value="1"/>
</dbReference>
<dbReference type="PRINTS" id="PR00097">
    <property type="entry name" value="ANTSNTHASEII"/>
</dbReference>
<evidence type="ECO:0000256" key="1">
    <source>
        <dbReference type="ARBA" id="ARBA00022962"/>
    </source>
</evidence>
<protein>
    <submittedName>
        <fullName evidence="3">Aminodeoxychorismate/anthranilate synthase component II</fullName>
    </submittedName>
</protein>
<dbReference type="SUPFAM" id="SSF52317">
    <property type="entry name" value="Class I glutamine amidotransferase-like"/>
    <property type="match status" value="1"/>
</dbReference>
<dbReference type="InterPro" id="IPR017926">
    <property type="entry name" value="GATASE"/>
</dbReference>
<dbReference type="OrthoDB" id="9786812at2"/>
<dbReference type="RefSeq" id="WP_100677782.1">
    <property type="nucleotide sequence ID" value="NZ_NIPO01000001.1"/>
</dbReference>
<dbReference type="PROSITE" id="PS51273">
    <property type="entry name" value="GATASE_TYPE_1"/>
    <property type="match status" value="1"/>
</dbReference>
<reference evidence="3 4" key="1">
    <citation type="submission" date="2017-06" db="EMBL/GenBank/DDBJ databases">
        <title>Description of Avrilella dinanensis gen. nov. sp. nov.</title>
        <authorList>
            <person name="Leyer C."/>
            <person name="Sassi M."/>
            <person name="Minet J."/>
            <person name="Kayal S."/>
            <person name="Cattoir V."/>
        </authorList>
    </citation>
    <scope>NUCLEOTIDE SEQUENCE [LARGE SCALE GENOMIC DNA]</scope>
    <source>
        <strain evidence="3 4">UR159</strain>
    </source>
</reference>
<dbReference type="NCBIfam" id="TIGR00566">
    <property type="entry name" value="trpG_papA"/>
    <property type="match status" value="1"/>
</dbReference>
<evidence type="ECO:0000313" key="3">
    <source>
        <dbReference type="EMBL" id="PJR04219.1"/>
    </source>
</evidence>
<keyword evidence="4" id="KW-1185">Reference proteome</keyword>
<dbReference type="InterPro" id="IPR029062">
    <property type="entry name" value="Class_I_gatase-like"/>
</dbReference>
<evidence type="ECO:0000259" key="2">
    <source>
        <dbReference type="Pfam" id="PF00117"/>
    </source>
</evidence>
<accession>A0A2M9R5T2</accession>